<protein>
    <submittedName>
        <fullName evidence="2">Uncharacterized protein</fullName>
    </submittedName>
</protein>
<accession>A0A1W0X5M2</accession>
<dbReference type="EMBL" id="MTYJ01000016">
    <property type="protein sequence ID" value="OQV22641.1"/>
    <property type="molecule type" value="Genomic_DNA"/>
</dbReference>
<evidence type="ECO:0000256" key="1">
    <source>
        <dbReference type="SAM" id="SignalP"/>
    </source>
</evidence>
<evidence type="ECO:0000313" key="3">
    <source>
        <dbReference type="Proteomes" id="UP000192578"/>
    </source>
</evidence>
<dbReference type="AlphaFoldDB" id="A0A1W0X5M2"/>
<comment type="caution">
    <text evidence="2">The sequence shown here is derived from an EMBL/GenBank/DDBJ whole genome shotgun (WGS) entry which is preliminary data.</text>
</comment>
<sequence length="180" mass="17864">MSDANVKSFILILLLGGAVNAMVLRPKNQPIAQARGAFPGLPGRRSGFGGSGGGSFQGGLSGYSGLADIGVNMKEINDAGSQFQGAGSQGLAEIGVNVNEFGGGNGQRQSGQGGFGDIGLGDLTSGGTNLYKEFQDIVGSVGGITGVASQNDIQNIGLNSNDFAFGPGSAKAGVDSSFSN</sequence>
<name>A0A1W0X5M2_HYPEX</name>
<feature type="chain" id="PRO_5012190322" evidence="1">
    <location>
        <begin position="22"/>
        <end position="180"/>
    </location>
</feature>
<organism evidence="2 3">
    <name type="scientific">Hypsibius exemplaris</name>
    <name type="common">Freshwater tardigrade</name>
    <dbReference type="NCBI Taxonomy" id="2072580"/>
    <lineage>
        <taxon>Eukaryota</taxon>
        <taxon>Metazoa</taxon>
        <taxon>Ecdysozoa</taxon>
        <taxon>Tardigrada</taxon>
        <taxon>Eutardigrada</taxon>
        <taxon>Parachela</taxon>
        <taxon>Hypsibioidea</taxon>
        <taxon>Hypsibiidae</taxon>
        <taxon>Hypsibius</taxon>
    </lineage>
</organism>
<proteinExistence type="predicted"/>
<keyword evidence="1" id="KW-0732">Signal</keyword>
<keyword evidence="3" id="KW-1185">Reference proteome</keyword>
<reference evidence="3" key="1">
    <citation type="submission" date="2017-01" db="EMBL/GenBank/DDBJ databases">
        <title>Comparative genomics of anhydrobiosis in the tardigrade Hypsibius dujardini.</title>
        <authorList>
            <person name="Yoshida Y."/>
            <person name="Koutsovoulos G."/>
            <person name="Laetsch D."/>
            <person name="Stevens L."/>
            <person name="Kumar S."/>
            <person name="Horikawa D."/>
            <person name="Ishino K."/>
            <person name="Komine S."/>
            <person name="Tomita M."/>
            <person name="Blaxter M."/>
            <person name="Arakawa K."/>
        </authorList>
    </citation>
    <scope>NUCLEOTIDE SEQUENCE [LARGE SCALE GENOMIC DNA]</scope>
    <source>
        <strain evidence="3">Z151</strain>
    </source>
</reference>
<feature type="signal peptide" evidence="1">
    <location>
        <begin position="1"/>
        <end position="21"/>
    </location>
</feature>
<evidence type="ECO:0000313" key="2">
    <source>
        <dbReference type="EMBL" id="OQV22641.1"/>
    </source>
</evidence>
<dbReference type="Proteomes" id="UP000192578">
    <property type="component" value="Unassembled WGS sequence"/>
</dbReference>
<gene>
    <name evidence="2" type="ORF">BV898_03466</name>
</gene>